<feature type="active site" evidence="8">
    <location>
        <position position="68"/>
    </location>
</feature>
<dbReference type="Gene3D" id="3.30.565.10">
    <property type="entry name" value="Histidine kinase-like ATPase, C-terminal domain"/>
    <property type="match status" value="1"/>
</dbReference>
<keyword evidence="7" id="KW-0418">Kinase</keyword>
<dbReference type="Pfam" id="PF02518">
    <property type="entry name" value="HATPase_c"/>
    <property type="match status" value="1"/>
</dbReference>
<feature type="domain" description="CheR-type methyltransferase" evidence="13">
    <location>
        <begin position="223"/>
        <end position="475"/>
    </location>
</feature>
<evidence type="ECO:0000256" key="9">
    <source>
        <dbReference type="SAM" id="Coils"/>
    </source>
</evidence>
<keyword evidence="8" id="KW-0378">Hydrolase</keyword>
<dbReference type="PROSITE" id="PS50113">
    <property type="entry name" value="PAC"/>
    <property type="match status" value="2"/>
</dbReference>
<reference evidence="14 15" key="1">
    <citation type="submission" date="2018-04" db="EMBL/GenBank/DDBJ databases">
        <title>Genomic Encyclopedia of Archaeal and Bacterial Type Strains, Phase II (KMG-II): from individual species to whole genera.</title>
        <authorList>
            <person name="Goeker M."/>
        </authorList>
    </citation>
    <scope>NUCLEOTIDE SEQUENCE [LARGE SCALE GENOMIC DNA]</scope>
    <source>
        <strain evidence="14 15">DSM 23082</strain>
    </source>
</reference>
<evidence type="ECO:0000259" key="12">
    <source>
        <dbReference type="PROSITE" id="PS50122"/>
    </source>
</evidence>
<dbReference type="SUPFAM" id="SSF55874">
    <property type="entry name" value="ATPase domain of HSP90 chaperone/DNA topoisomerase II/histidine kinase"/>
    <property type="match status" value="1"/>
</dbReference>
<keyword evidence="8" id="KW-0145">Chemotaxis</keyword>
<dbReference type="InterPro" id="IPR036890">
    <property type="entry name" value="HATPase_C_sf"/>
</dbReference>
<dbReference type="PROSITE" id="PS50122">
    <property type="entry name" value="CHEB"/>
    <property type="match status" value="1"/>
</dbReference>
<dbReference type="SUPFAM" id="SSF47384">
    <property type="entry name" value="Homodimeric domain of signal transducing histidine kinase"/>
    <property type="match status" value="1"/>
</dbReference>
<dbReference type="SUPFAM" id="SSF53335">
    <property type="entry name" value="S-adenosyl-L-methionine-dependent methyltransferases"/>
    <property type="match status" value="1"/>
</dbReference>
<dbReference type="SMART" id="SM00138">
    <property type="entry name" value="MeTrc"/>
    <property type="match status" value="1"/>
</dbReference>
<dbReference type="Pfam" id="PF13426">
    <property type="entry name" value="PAS_9"/>
    <property type="match status" value="1"/>
</dbReference>
<feature type="domain" description="PAC" evidence="11">
    <location>
        <begin position="825"/>
        <end position="875"/>
    </location>
</feature>
<keyword evidence="9" id="KW-0175">Coiled coil</keyword>
<dbReference type="AlphaFoldDB" id="A0A2T6AFP7"/>
<keyword evidence="4" id="KW-0489">Methyltransferase</keyword>
<dbReference type="Gene3D" id="3.40.50.150">
    <property type="entry name" value="Vaccinia Virus protein VP39"/>
    <property type="match status" value="1"/>
</dbReference>
<dbReference type="InterPro" id="IPR050903">
    <property type="entry name" value="Bact_Chemotaxis_MeTrfase"/>
</dbReference>
<dbReference type="GO" id="GO:0032259">
    <property type="term" value="P:methylation"/>
    <property type="evidence" value="ECO:0007669"/>
    <property type="project" value="UniProtKB-KW"/>
</dbReference>
<feature type="active site" evidence="8">
    <location>
        <position position="160"/>
    </location>
</feature>
<dbReference type="PROSITE" id="PS50109">
    <property type="entry name" value="HIS_KIN"/>
    <property type="match status" value="1"/>
</dbReference>
<comment type="catalytic activity">
    <reaction evidence="1">
        <text>ATP + protein L-histidine = ADP + protein N-phospho-L-histidine.</text>
        <dbReference type="EC" id="2.7.13.3"/>
    </reaction>
</comment>
<dbReference type="SMART" id="SM00388">
    <property type="entry name" value="HisKA"/>
    <property type="match status" value="1"/>
</dbReference>
<dbReference type="Gene3D" id="1.10.155.10">
    <property type="entry name" value="Chemotaxis receptor methyltransferase CheR, N-terminal domain"/>
    <property type="match status" value="1"/>
</dbReference>
<evidence type="ECO:0000256" key="4">
    <source>
        <dbReference type="ARBA" id="ARBA00022603"/>
    </source>
</evidence>
<dbReference type="CDD" id="cd16434">
    <property type="entry name" value="CheB-CheR_fusion"/>
    <property type="match status" value="1"/>
</dbReference>
<proteinExistence type="predicted"/>
<keyword evidence="3" id="KW-0597">Phosphoprotein</keyword>
<dbReference type="InterPro" id="IPR000014">
    <property type="entry name" value="PAS"/>
</dbReference>
<dbReference type="Gene3D" id="3.40.50.180">
    <property type="entry name" value="Methylesterase CheB, C-terminal domain"/>
    <property type="match status" value="1"/>
</dbReference>
<dbReference type="GO" id="GO:0006935">
    <property type="term" value="P:chemotaxis"/>
    <property type="evidence" value="ECO:0007669"/>
    <property type="project" value="UniProtKB-UniRule"/>
</dbReference>
<comment type="caution">
    <text evidence="14">The sequence shown here is derived from an EMBL/GenBank/DDBJ whole genome shotgun (WGS) entry which is preliminary data.</text>
</comment>
<evidence type="ECO:0000313" key="15">
    <source>
        <dbReference type="Proteomes" id="UP000244174"/>
    </source>
</evidence>
<dbReference type="SMART" id="SM00091">
    <property type="entry name" value="PAS"/>
    <property type="match status" value="3"/>
</dbReference>
<dbReference type="InterPro" id="IPR000673">
    <property type="entry name" value="Sig_transdc_resp-reg_Me-estase"/>
</dbReference>
<feature type="domain" description="PAC" evidence="11">
    <location>
        <begin position="951"/>
        <end position="1003"/>
    </location>
</feature>
<evidence type="ECO:0000256" key="7">
    <source>
        <dbReference type="ARBA" id="ARBA00022777"/>
    </source>
</evidence>
<dbReference type="InterPro" id="IPR005467">
    <property type="entry name" value="His_kinase_dom"/>
</dbReference>
<evidence type="ECO:0000259" key="10">
    <source>
        <dbReference type="PROSITE" id="PS50109"/>
    </source>
</evidence>
<feature type="active site" evidence="8">
    <location>
        <position position="41"/>
    </location>
</feature>
<feature type="coiled-coil region" evidence="9">
    <location>
        <begin position="672"/>
        <end position="741"/>
    </location>
</feature>
<dbReference type="GO" id="GO:0000156">
    <property type="term" value="F:phosphorelay response regulator activity"/>
    <property type="evidence" value="ECO:0007669"/>
    <property type="project" value="InterPro"/>
</dbReference>
<feature type="coiled-coil region" evidence="9">
    <location>
        <begin position="991"/>
        <end position="1021"/>
    </location>
</feature>
<dbReference type="PRINTS" id="PR00996">
    <property type="entry name" value="CHERMTFRASE"/>
</dbReference>
<dbReference type="SUPFAM" id="SSF52738">
    <property type="entry name" value="Methylesterase CheB, C-terminal domain"/>
    <property type="match status" value="1"/>
</dbReference>
<evidence type="ECO:0000259" key="11">
    <source>
        <dbReference type="PROSITE" id="PS50113"/>
    </source>
</evidence>
<dbReference type="GO" id="GO:0008983">
    <property type="term" value="F:protein-glutamate O-methyltransferase activity"/>
    <property type="evidence" value="ECO:0007669"/>
    <property type="project" value="UniProtKB-EC"/>
</dbReference>
<dbReference type="GO" id="GO:0008984">
    <property type="term" value="F:protein-glutamate methylesterase activity"/>
    <property type="evidence" value="ECO:0007669"/>
    <property type="project" value="InterPro"/>
</dbReference>
<dbReference type="GO" id="GO:0000155">
    <property type="term" value="F:phosphorelay sensor kinase activity"/>
    <property type="evidence" value="ECO:0007669"/>
    <property type="project" value="InterPro"/>
</dbReference>
<name>A0A2T6AFP7_9FLAO</name>
<dbReference type="Gene3D" id="3.30.450.20">
    <property type="entry name" value="PAS domain"/>
    <property type="match status" value="2"/>
</dbReference>
<dbReference type="CDD" id="cd00130">
    <property type="entry name" value="PAS"/>
    <property type="match status" value="2"/>
</dbReference>
<sequence>MDYSSKNLLLRLMKSTKTRSTAESVKENNIQDTRIIAVGASAGGLEALKAFFKNIPAGDKNAFVVIQHLSPDYKSMMGELLKKNTNLPIVQITDDMEVKPGHVYLIPPANNLVLDGNSLKLTDKPNNQTLNLPIDMFFESMAKQRKEKSIGIVLSGTGSDGTRGVRAIKENDGMVMVQDPAESKFDGMPKSAINTGLVDYILPVEEMGPELKEFITAPPIFHFEDGDVQYDEKELNKILNYIDEQAGLDFREYKYATLARRVARRVNICKCKNLREYYEYLQEEEEEVEILYREFLIGVTKFFRDDKVWEILRKDVFPKLIEEKNDGDTLKLWDVGCSTGEEAYSFAMCLHEEMDKQGKDLEIKIFATDISQPHLDIGSKGIYPESIVADVSKDFLLKYFLSKTNGYQISEKIRRTVIFSKHNIIKNPPFSNMDIVVCRNLLIYFQNSIQKKAMNMLHYALKKDGVLVLGTSESVHSHKENFAEIDRRWKIYKNIKPSTRIKNGISHANASGGLNASLIENKAERDKKRFRNQSSNPIRQKLQNELNETILEQFGGASVFVDAEYNILQAVGEFRKYANLPLTGFSINLLDMLDSDLKYIVQSTFNKAFKQKERVVYRDVVIKQKNGNIGADIVIKPFTDHSLEGETNYVITFIEKELNFEEVEEVQKISPSNQTKEYVANLEHELKSTKEDLQTSLEEIETSNEELQAANEELLASNEELQSTNEELQSVNEEINTVNAENIQKMDDLAALNADMNNLLKSTDIGVIFLDSDFKIRKFTPAIKKHFSLINGDIGRPIDNFTNSFGLTRKQNFLDRCQKVLDNGKTLEKHIVSREGKNYLQRISPYMDSNNEVNGVVISFIDIETIQKSKEKLIASEKRFKSFYEDDPVLHVSVDPKTSKIVQCNKKAVQKLGYESKDDLIGMAIQELFDKDSQLTAMKLKTSIKKSGELINLEQNMVTKKGEILPVILNATAEKDENENLITIRYTCVDISALKIAQEQLREQKADLERANRDLEQFVSICSHDLQEPLATIKFGSDVLGKMYASKLDEKGENYIKYIKNASDRLSAQIRALLEHSRIGKNGEKTLVDTKEIVEVVKYDLGKSIKDANAKIHTGALPKLKGYEVELRLLFQNLISNAIKYVPEDRDPEIRISSYKENDYWVFSIMDNGLGISKEDQKNIFTIFNRVPGNESMEGTGVGLAHVEKIVLLHEGTIWVDSQEGVGSTFYFKLKA</sequence>
<keyword evidence="15" id="KW-1185">Reference proteome</keyword>
<accession>A0A2T6AFP7</accession>
<dbReference type="InterPro" id="IPR029063">
    <property type="entry name" value="SAM-dependent_MTases_sf"/>
</dbReference>
<dbReference type="InterPro" id="IPR035965">
    <property type="entry name" value="PAS-like_dom_sf"/>
</dbReference>
<dbReference type="InterPro" id="IPR036804">
    <property type="entry name" value="CheR_N_sf"/>
</dbReference>
<comment type="catalytic activity">
    <reaction evidence="2">
        <text>L-glutamyl-[protein] + S-adenosyl-L-methionine = [protein]-L-glutamate 5-O-methyl ester + S-adenosyl-L-homocysteine</text>
        <dbReference type="Rhea" id="RHEA:24452"/>
        <dbReference type="Rhea" id="RHEA-COMP:10208"/>
        <dbReference type="Rhea" id="RHEA-COMP:10311"/>
        <dbReference type="ChEBI" id="CHEBI:29973"/>
        <dbReference type="ChEBI" id="CHEBI:57856"/>
        <dbReference type="ChEBI" id="CHEBI:59789"/>
        <dbReference type="ChEBI" id="CHEBI:82795"/>
        <dbReference type="EC" id="2.1.1.80"/>
    </reaction>
</comment>
<dbReference type="Pfam" id="PF03705">
    <property type="entry name" value="CheR_N"/>
    <property type="match status" value="1"/>
</dbReference>
<dbReference type="InterPro" id="IPR035909">
    <property type="entry name" value="CheB_C"/>
</dbReference>
<dbReference type="InterPro" id="IPR003661">
    <property type="entry name" value="HisK_dim/P_dom"/>
</dbReference>
<gene>
    <name evidence="14" type="ORF">C8P64_3088</name>
</gene>
<dbReference type="SUPFAM" id="SSF47757">
    <property type="entry name" value="Chemotaxis receptor methyltransferase CheR, N-terminal domain"/>
    <property type="match status" value="1"/>
</dbReference>
<dbReference type="SUPFAM" id="SSF55785">
    <property type="entry name" value="PYP-like sensor domain (PAS domain)"/>
    <property type="match status" value="2"/>
</dbReference>
<evidence type="ECO:0000259" key="13">
    <source>
        <dbReference type="PROSITE" id="PS50123"/>
    </source>
</evidence>
<evidence type="ECO:0000256" key="1">
    <source>
        <dbReference type="ARBA" id="ARBA00000085"/>
    </source>
</evidence>
<feature type="domain" description="CheB-type methylesterase" evidence="12">
    <location>
        <begin position="29"/>
        <end position="218"/>
    </location>
</feature>
<evidence type="ECO:0000256" key="3">
    <source>
        <dbReference type="ARBA" id="ARBA00022553"/>
    </source>
</evidence>
<dbReference type="InterPro" id="IPR003594">
    <property type="entry name" value="HATPase_dom"/>
</dbReference>
<dbReference type="FunFam" id="3.30.565.10:FF:000006">
    <property type="entry name" value="Sensor histidine kinase WalK"/>
    <property type="match status" value="1"/>
</dbReference>
<dbReference type="InterPro" id="IPR022642">
    <property type="entry name" value="CheR_C"/>
</dbReference>
<dbReference type="Pfam" id="PF01739">
    <property type="entry name" value="CheR"/>
    <property type="match status" value="1"/>
</dbReference>
<dbReference type="CDD" id="cd00082">
    <property type="entry name" value="HisKA"/>
    <property type="match status" value="1"/>
</dbReference>
<dbReference type="InterPro" id="IPR036097">
    <property type="entry name" value="HisK_dim/P_sf"/>
</dbReference>
<evidence type="ECO:0000256" key="8">
    <source>
        <dbReference type="PROSITE-ProRule" id="PRU00050"/>
    </source>
</evidence>
<dbReference type="InterPro" id="IPR000780">
    <property type="entry name" value="CheR_MeTrfase"/>
</dbReference>
<evidence type="ECO:0000256" key="6">
    <source>
        <dbReference type="ARBA" id="ARBA00022691"/>
    </source>
</evidence>
<dbReference type="SMART" id="SM00387">
    <property type="entry name" value="HATPase_c"/>
    <property type="match status" value="1"/>
</dbReference>
<evidence type="ECO:0000256" key="5">
    <source>
        <dbReference type="ARBA" id="ARBA00022679"/>
    </source>
</evidence>
<feature type="domain" description="Histidine kinase" evidence="10">
    <location>
        <begin position="1021"/>
        <end position="1232"/>
    </location>
</feature>
<keyword evidence="5" id="KW-0808">Transferase</keyword>
<dbReference type="PANTHER" id="PTHR24422:SF10">
    <property type="entry name" value="CHEMOTAXIS PROTEIN METHYLTRANSFERASE 2"/>
    <property type="match status" value="1"/>
</dbReference>
<dbReference type="InterPro" id="IPR022641">
    <property type="entry name" value="CheR_N"/>
</dbReference>
<dbReference type="PANTHER" id="PTHR24422">
    <property type="entry name" value="CHEMOTAXIS PROTEIN METHYLTRANSFERASE"/>
    <property type="match status" value="1"/>
</dbReference>
<dbReference type="GO" id="GO:0005737">
    <property type="term" value="C:cytoplasm"/>
    <property type="evidence" value="ECO:0007669"/>
    <property type="project" value="InterPro"/>
</dbReference>
<dbReference type="Pfam" id="PF01339">
    <property type="entry name" value="CheB_methylest"/>
    <property type="match status" value="1"/>
</dbReference>
<dbReference type="NCBIfam" id="TIGR00229">
    <property type="entry name" value="sensory_box"/>
    <property type="match status" value="1"/>
</dbReference>
<dbReference type="EMBL" id="QBKQ01000003">
    <property type="protein sequence ID" value="PTX42658.1"/>
    <property type="molecule type" value="Genomic_DNA"/>
</dbReference>
<dbReference type="Pfam" id="PF13596">
    <property type="entry name" value="PAS_10"/>
    <property type="match status" value="1"/>
</dbReference>
<keyword evidence="6" id="KW-0949">S-adenosyl-L-methionine</keyword>
<dbReference type="Pfam" id="PF00512">
    <property type="entry name" value="HisKA"/>
    <property type="match status" value="1"/>
</dbReference>
<dbReference type="InterPro" id="IPR000700">
    <property type="entry name" value="PAS-assoc_C"/>
</dbReference>
<dbReference type="Gene3D" id="1.10.287.130">
    <property type="match status" value="1"/>
</dbReference>
<evidence type="ECO:0000313" key="14">
    <source>
        <dbReference type="EMBL" id="PTX42658.1"/>
    </source>
</evidence>
<dbReference type="Proteomes" id="UP000244174">
    <property type="component" value="Unassembled WGS sequence"/>
</dbReference>
<protein>
    <submittedName>
        <fullName evidence="14">Two-component system CheB/CheR fusion protein</fullName>
    </submittedName>
</protein>
<organism evidence="14 15">
    <name type="scientific">Christiangramia gaetbulicola</name>
    <dbReference type="NCBI Taxonomy" id="703340"/>
    <lineage>
        <taxon>Bacteria</taxon>
        <taxon>Pseudomonadati</taxon>
        <taxon>Bacteroidota</taxon>
        <taxon>Flavobacteriia</taxon>
        <taxon>Flavobacteriales</taxon>
        <taxon>Flavobacteriaceae</taxon>
        <taxon>Christiangramia</taxon>
    </lineage>
</organism>
<evidence type="ECO:0000256" key="2">
    <source>
        <dbReference type="ARBA" id="ARBA00001541"/>
    </source>
</evidence>
<dbReference type="PROSITE" id="PS50123">
    <property type="entry name" value="CHER"/>
    <property type="match status" value="1"/>
</dbReference>